<name>T1J9Z3_STRMM</name>
<dbReference type="GO" id="GO:0003723">
    <property type="term" value="F:RNA binding"/>
    <property type="evidence" value="ECO:0007669"/>
    <property type="project" value="UniProtKB-KW"/>
</dbReference>
<keyword evidence="6" id="KW-0949">S-adenosyl-L-methionine</keyword>
<evidence type="ECO:0000256" key="11">
    <source>
        <dbReference type="ARBA" id="ARBA00035025"/>
    </source>
</evidence>
<dbReference type="PANTHER" id="PTHR21404:SF3">
    <property type="entry name" value="SMALL RNA 2'-O-METHYLTRANSFERASE"/>
    <property type="match status" value="1"/>
</dbReference>
<evidence type="ECO:0000313" key="15">
    <source>
        <dbReference type="Proteomes" id="UP000014500"/>
    </source>
</evidence>
<dbReference type="GO" id="GO:0046872">
    <property type="term" value="F:metal ion binding"/>
    <property type="evidence" value="ECO:0007669"/>
    <property type="project" value="UniProtKB-KW"/>
</dbReference>
<feature type="coiled-coil region" evidence="13">
    <location>
        <begin position="38"/>
        <end position="72"/>
    </location>
</feature>
<keyword evidence="8" id="KW-0460">Magnesium</keyword>
<evidence type="ECO:0000256" key="5">
    <source>
        <dbReference type="ARBA" id="ARBA00022679"/>
    </source>
</evidence>
<dbReference type="AlphaFoldDB" id="T1J9Z3"/>
<dbReference type="PANTHER" id="PTHR21404">
    <property type="entry name" value="HEN1"/>
    <property type="match status" value="1"/>
</dbReference>
<dbReference type="GO" id="GO:0005634">
    <property type="term" value="C:nucleus"/>
    <property type="evidence" value="ECO:0007669"/>
    <property type="project" value="TreeGrafter"/>
</dbReference>
<keyword evidence="15" id="KW-1185">Reference proteome</keyword>
<evidence type="ECO:0000313" key="14">
    <source>
        <dbReference type="EnsemblMetazoa" id="SMAR010546-PA"/>
    </source>
</evidence>
<dbReference type="InterPro" id="IPR026610">
    <property type="entry name" value="Hen1"/>
</dbReference>
<comment type="cofactor">
    <cofactor evidence="1">
        <name>Mg(2+)</name>
        <dbReference type="ChEBI" id="CHEBI:18420"/>
    </cofactor>
</comment>
<dbReference type="GO" id="GO:0005737">
    <property type="term" value="C:cytoplasm"/>
    <property type="evidence" value="ECO:0007669"/>
    <property type="project" value="TreeGrafter"/>
</dbReference>
<dbReference type="GO" id="GO:0034587">
    <property type="term" value="P:piRNA processing"/>
    <property type="evidence" value="ECO:0007669"/>
    <property type="project" value="TreeGrafter"/>
</dbReference>
<keyword evidence="10" id="KW-0943">RNA-mediated gene silencing</keyword>
<dbReference type="Gene3D" id="3.40.50.150">
    <property type="entry name" value="Vaccinia Virus protein VP39"/>
    <property type="match status" value="1"/>
</dbReference>
<keyword evidence="4" id="KW-0489">Methyltransferase</keyword>
<comment type="catalytic activity">
    <reaction evidence="12">
        <text>small RNA 3'-end nucleotide + S-adenosyl-L-methionine = small RNA 3'-end 2'-O-methylnucleotide + S-adenosyl-L-homocysteine + H(+)</text>
        <dbReference type="Rhea" id="RHEA:37887"/>
        <dbReference type="Rhea" id="RHEA-COMP:10415"/>
        <dbReference type="Rhea" id="RHEA-COMP:10416"/>
        <dbReference type="ChEBI" id="CHEBI:15378"/>
        <dbReference type="ChEBI" id="CHEBI:57856"/>
        <dbReference type="ChEBI" id="CHEBI:59789"/>
        <dbReference type="ChEBI" id="CHEBI:74896"/>
        <dbReference type="ChEBI" id="CHEBI:74898"/>
        <dbReference type="EC" id="2.1.1.386"/>
    </reaction>
</comment>
<dbReference type="EMBL" id="JH431980">
    <property type="status" value="NOT_ANNOTATED_CDS"/>
    <property type="molecule type" value="Genomic_DNA"/>
</dbReference>
<reference evidence="15" key="1">
    <citation type="submission" date="2011-05" db="EMBL/GenBank/DDBJ databases">
        <authorList>
            <person name="Richards S.R."/>
            <person name="Qu J."/>
            <person name="Jiang H."/>
            <person name="Jhangiani S.N."/>
            <person name="Agravi P."/>
            <person name="Goodspeed R."/>
            <person name="Gross S."/>
            <person name="Mandapat C."/>
            <person name="Jackson L."/>
            <person name="Mathew T."/>
            <person name="Pu L."/>
            <person name="Thornton R."/>
            <person name="Saada N."/>
            <person name="Wilczek-Boney K.B."/>
            <person name="Lee S."/>
            <person name="Kovar C."/>
            <person name="Wu Y."/>
            <person name="Scherer S.E."/>
            <person name="Worley K.C."/>
            <person name="Muzny D.M."/>
            <person name="Gibbs R."/>
        </authorList>
    </citation>
    <scope>NUCLEOTIDE SEQUENCE</scope>
    <source>
        <strain evidence="15">Brora</strain>
    </source>
</reference>
<dbReference type="SUPFAM" id="SSF53335">
    <property type="entry name" value="S-adenosyl-L-methionine-dependent methyltransferases"/>
    <property type="match status" value="1"/>
</dbReference>
<dbReference type="EC" id="2.1.1.386" evidence="11"/>
<organism evidence="14 15">
    <name type="scientific">Strigamia maritima</name>
    <name type="common">European centipede</name>
    <name type="synonym">Geophilus maritimus</name>
    <dbReference type="NCBI Taxonomy" id="126957"/>
    <lineage>
        <taxon>Eukaryota</taxon>
        <taxon>Metazoa</taxon>
        <taxon>Ecdysozoa</taxon>
        <taxon>Arthropoda</taxon>
        <taxon>Myriapoda</taxon>
        <taxon>Chilopoda</taxon>
        <taxon>Pleurostigmophora</taxon>
        <taxon>Geophilomorpha</taxon>
        <taxon>Linotaeniidae</taxon>
        <taxon>Strigamia</taxon>
    </lineage>
</organism>
<keyword evidence="7" id="KW-0479">Metal-binding</keyword>
<evidence type="ECO:0000256" key="3">
    <source>
        <dbReference type="ARBA" id="ARBA00021330"/>
    </source>
</evidence>
<dbReference type="STRING" id="126957.T1J9Z3"/>
<dbReference type="eggNOG" id="KOG1045">
    <property type="taxonomic scope" value="Eukaryota"/>
</dbReference>
<keyword evidence="9" id="KW-0694">RNA-binding</keyword>
<comment type="similarity">
    <text evidence="2">Belongs to the methyltransferase superfamily. HEN1 family.</text>
</comment>
<protein>
    <recommendedName>
        <fullName evidence="3">Small RNA 2'-O-methyltransferase</fullName>
        <ecNumber evidence="11">2.1.1.386</ecNumber>
    </recommendedName>
</protein>
<dbReference type="GO" id="GO:0030422">
    <property type="term" value="P:siRNA processing"/>
    <property type="evidence" value="ECO:0007669"/>
    <property type="project" value="TreeGrafter"/>
</dbReference>
<dbReference type="PhylomeDB" id="T1J9Z3"/>
<evidence type="ECO:0000256" key="4">
    <source>
        <dbReference type="ARBA" id="ARBA00022603"/>
    </source>
</evidence>
<evidence type="ECO:0000256" key="9">
    <source>
        <dbReference type="ARBA" id="ARBA00022884"/>
    </source>
</evidence>
<accession>T1J9Z3</accession>
<evidence type="ECO:0000256" key="10">
    <source>
        <dbReference type="ARBA" id="ARBA00023158"/>
    </source>
</evidence>
<dbReference type="GO" id="GO:0001510">
    <property type="term" value="P:RNA methylation"/>
    <property type="evidence" value="ECO:0007669"/>
    <property type="project" value="InterPro"/>
</dbReference>
<proteinExistence type="inferred from homology"/>
<dbReference type="Proteomes" id="UP000014500">
    <property type="component" value="Unassembled WGS sequence"/>
</dbReference>
<evidence type="ECO:0000256" key="8">
    <source>
        <dbReference type="ARBA" id="ARBA00022842"/>
    </source>
</evidence>
<evidence type="ECO:0000256" key="1">
    <source>
        <dbReference type="ARBA" id="ARBA00001946"/>
    </source>
</evidence>
<keyword evidence="13" id="KW-0175">Coiled coil</keyword>
<evidence type="ECO:0000256" key="6">
    <source>
        <dbReference type="ARBA" id="ARBA00022691"/>
    </source>
</evidence>
<evidence type="ECO:0000256" key="2">
    <source>
        <dbReference type="ARBA" id="ARBA00009026"/>
    </source>
</evidence>
<reference evidence="14" key="2">
    <citation type="submission" date="2015-02" db="UniProtKB">
        <authorList>
            <consortium name="EnsemblMetazoa"/>
        </authorList>
    </citation>
    <scope>IDENTIFICATION</scope>
</reference>
<evidence type="ECO:0000256" key="7">
    <source>
        <dbReference type="ARBA" id="ARBA00022723"/>
    </source>
</evidence>
<evidence type="ECO:0000256" key="13">
    <source>
        <dbReference type="SAM" id="Coils"/>
    </source>
</evidence>
<dbReference type="GO" id="GO:0090486">
    <property type="term" value="F:small RNA 2'-O-methyltransferase activity"/>
    <property type="evidence" value="ECO:0007669"/>
    <property type="project" value="UniProtKB-EC"/>
</dbReference>
<dbReference type="EnsemblMetazoa" id="SMAR010546-RA">
    <property type="protein sequence ID" value="SMAR010546-PA"/>
    <property type="gene ID" value="SMAR010546"/>
</dbReference>
<evidence type="ECO:0000256" key="12">
    <source>
        <dbReference type="ARBA" id="ARBA00048418"/>
    </source>
</evidence>
<dbReference type="HOGENOM" id="CLU_433706_0_0_1"/>
<dbReference type="InterPro" id="IPR029063">
    <property type="entry name" value="SAM-dependent_MTases_sf"/>
</dbReference>
<keyword evidence="5" id="KW-0808">Transferase</keyword>
<sequence length="631" mass="72140">MPASVLIDSTPLESEQMALEDNSALNTCTAAQVNEPMAEQMRLEFESLQIRVQKAEADAEQAKENLRKQGNLLLAWRQRLGDQESIIQTLKRDRDKEMCEIASSVLLVQAELRKEQTDILRLVEDKETIIASQERQIHALLVLNRKLANMAGQSQSDIVWRNGTSETTPRRFNSKKVHFGKDPILRRTQSDANCSDLNLNGSVNGYSLDEEIVMNESCDDINEEEEVVVRSPWDKAAGRHIPTLEALDEVAEEILDGNCVNGFNGDCETPPPRENADCPVYIQRYVATVDVLRENAVENVIDFGCAELNFALRLKRDGFIKKVCAVDIDEHLLKNAVAKLKPLTVEYIESMRREQPLNYTVFCGSVAEEDERLLDYEAVTCIELIEHLENEVLKKLPTVVFGFLKPKVAIFTTPNSDFNVLFKDFSGFRHWDHKFEWSRKEFKEWCESILREFSHYSVEISGVGEPPAESIHLGCCSQMAVFKLLQNKTNMPIADKELQTQKNPYKLIAEINYPVKTAVSKEDQVYNLAIYYMTKISKTAKEDSSEPFLNISVAEIHQNEELLKICSEERVLREILCERGENIYKDPEGNFILKYQMYESDDLLSDDENYEICANNEHTHNDASDSDLWEI</sequence>
<dbReference type="Pfam" id="PF13489">
    <property type="entry name" value="Methyltransf_23"/>
    <property type="match status" value="1"/>
</dbReference>